<keyword evidence="4" id="KW-0804">Transcription</keyword>
<organism evidence="8">
    <name type="scientific">Musa acuminata subsp. malaccensis</name>
    <name type="common">Wild banana</name>
    <name type="synonym">Musa malaccensis</name>
    <dbReference type="NCBI Taxonomy" id="214687"/>
    <lineage>
        <taxon>Eukaryota</taxon>
        <taxon>Viridiplantae</taxon>
        <taxon>Streptophyta</taxon>
        <taxon>Embryophyta</taxon>
        <taxon>Tracheophyta</taxon>
        <taxon>Spermatophyta</taxon>
        <taxon>Magnoliopsida</taxon>
        <taxon>Liliopsida</taxon>
        <taxon>Zingiberales</taxon>
        <taxon>Musaceae</taxon>
        <taxon>Musa</taxon>
    </lineage>
</organism>
<gene>
    <name evidence="8" type="ORF">GSMUA_77860.1</name>
</gene>
<reference evidence="8" key="1">
    <citation type="submission" date="2021-03" db="EMBL/GenBank/DDBJ databases">
        <authorList>
            <consortium name="Genoscope - CEA"/>
            <person name="William W."/>
        </authorList>
    </citation>
    <scope>NUCLEOTIDE SEQUENCE</scope>
    <source>
        <strain evidence="8">Doubled-haploid Pahang</strain>
    </source>
</reference>
<dbReference type="AlphaFoldDB" id="A0A8D7B6J3"/>
<dbReference type="Pfam" id="PF00010">
    <property type="entry name" value="HLH"/>
    <property type="match status" value="1"/>
</dbReference>
<dbReference type="SUPFAM" id="SSF47459">
    <property type="entry name" value="HLH, helix-loop-helix DNA-binding domain"/>
    <property type="match status" value="1"/>
</dbReference>
<sequence length="506" mass="54078">MSFSARLYHPEMEKEAFWGLNWQSTDAKVPPELNSGTAAAALLPQRLLNLNWNQPMSCDAGFESALSSAVVGQTGSICNSGEISPSSRRRGASNSCYSSPLNSPPKLNGRGALPMPINPMPGAHSVPFAAEPWFADGAAMLSNYGGGSSAGFPGQFGLPVIPANLSRVSSSKSLKTGTGSGMGAPEKGSDAGMLGPARMEMEMMSKLGGSSTPADSEPGNGQEESSVSSLRGVTDSNARKRKAAAKGKGKEASLSYAATDPFTMTEEENSDAKRSKPAEANGKMKTEQNGDPGRKQPPEPPKDYIHVRARRGQATDAHSLAERVRREKISKRMKFLQDLVPGCNKVTGKAVMLDEIINYVQSLQRQVEFLSMKLATLNPQLDDMESILSKDMFQARGLMPQPVYPAEMTSAAVSNVHQPQATPGQSIVTSLLEAQFSLNPLESSLHQSQSLQLVPLDGFTVASSQLGEFWEDDLQSVAQVGYGRDQKPAFSSQSYPGKRNGTPIFD</sequence>
<dbReference type="EMBL" id="HG996467">
    <property type="protein sequence ID" value="CAG1862892.1"/>
    <property type="molecule type" value="Genomic_DNA"/>
</dbReference>
<comment type="subcellular location">
    <subcellularLocation>
        <location evidence="1">Nucleus</location>
    </subcellularLocation>
</comment>
<dbReference type="InterPro" id="IPR036638">
    <property type="entry name" value="HLH_DNA-bd_sf"/>
</dbReference>
<feature type="region of interest" description="Disordered" evidence="6">
    <location>
        <begin position="79"/>
        <end position="112"/>
    </location>
</feature>
<dbReference type="InterPro" id="IPR011598">
    <property type="entry name" value="bHLH_dom"/>
</dbReference>
<evidence type="ECO:0000256" key="6">
    <source>
        <dbReference type="SAM" id="MobiDB-lite"/>
    </source>
</evidence>
<dbReference type="CDD" id="cd18919">
    <property type="entry name" value="bHLH_AtBPE_like"/>
    <property type="match status" value="1"/>
</dbReference>
<feature type="region of interest" description="Disordered" evidence="6">
    <location>
        <begin position="486"/>
        <end position="506"/>
    </location>
</feature>
<comment type="similarity">
    <text evidence="2">Belongs to the bHLH protein family.</text>
</comment>
<dbReference type="PANTHER" id="PTHR12565:SF184">
    <property type="entry name" value="BHLH TRANSCRIPTION FACTOR"/>
    <property type="match status" value="1"/>
</dbReference>
<proteinExistence type="inferred from homology"/>
<feature type="compositionally biased region" description="Polar residues" evidence="6">
    <location>
        <begin position="222"/>
        <end position="236"/>
    </location>
</feature>
<feature type="compositionally biased region" description="Basic and acidic residues" evidence="6">
    <location>
        <begin position="270"/>
        <end position="303"/>
    </location>
</feature>
<dbReference type="PROSITE" id="PS50888">
    <property type="entry name" value="BHLH"/>
    <property type="match status" value="1"/>
</dbReference>
<dbReference type="InterPro" id="IPR024097">
    <property type="entry name" value="bHLH_ZIP_TF"/>
</dbReference>
<protein>
    <submittedName>
        <fullName evidence="8">(wild Malaysian banana) hypothetical protein</fullName>
    </submittedName>
</protein>
<dbReference type="SMART" id="SM00353">
    <property type="entry name" value="HLH"/>
    <property type="match status" value="1"/>
</dbReference>
<evidence type="ECO:0000256" key="1">
    <source>
        <dbReference type="ARBA" id="ARBA00004123"/>
    </source>
</evidence>
<dbReference type="Gene3D" id="4.10.280.10">
    <property type="entry name" value="Helix-loop-helix DNA-binding domain"/>
    <property type="match status" value="1"/>
</dbReference>
<name>A0A8D7B6J3_MUSAM</name>
<dbReference type="FunFam" id="4.10.280.10:FF:000002">
    <property type="entry name" value="Basic helix-loop-helix transcription factor"/>
    <property type="match status" value="1"/>
</dbReference>
<evidence type="ECO:0000256" key="4">
    <source>
        <dbReference type="ARBA" id="ARBA00023163"/>
    </source>
</evidence>
<keyword evidence="3" id="KW-0805">Transcription regulation</keyword>
<evidence type="ECO:0000313" key="8">
    <source>
        <dbReference type="EMBL" id="CAG1862892.1"/>
    </source>
</evidence>
<dbReference type="GO" id="GO:0005634">
    <property type="term" value="C:nucleus"/>
    <property type="evidence" value="ECO:0007669"/>
    <property type="project" value="UniProtKB-SubCell"/>
</dbReference>
<feature type="domain" description="BHLH" evidence="7">
    <location>
        <begin position="313"/>
        <end position="363"/>
    </location>
</feature>
<evidence type="ECO:0000259" key="7">
    <source>
        <dbReference type="PROSITE" id="PS50888"/>
    </source>
</evidence>
<dbReference type="GO" id="GO:0046983">
    <property type="term" value="F:protein dimerization activity"/>
    <property type="evidence" value="ECO:0007669"/>
    <property type="project" value="InterPro"/>
</dbReference>
<dbReference type="GO" id="GO:0006355">
    <property type="term" value="P:regulation of DNA-templated transcription"/>
    <property type="evidence" value="ECO:0007669"/>
    <property type="project" value="InterPro"/>
</dbReference>
<evidence type="ECO:0000256" key="2">
    <source>
        <dbReference type="ARBA" id="ARBA00005510"/>
    </source>
</evidence>
<accession>A0A8D7B6J3</accession>
<dbReference type="PANTHER" id="PTHR12565">
    <property type="entry name" value="STEROL REGULATORY ELEMENT-BINDING PROTEIN"/>
    <property type="match status" value="1"/>
</dbReference>
<feature type="region of interest" description="Disordered" evidence="6">
    <location>
        <begin position="206"/>
        <end position="303"/>
    </location>
</feature>
<feature type="compositionally biased region" description="Polar residues" evidence="6">
    <location>
        <begin position="79"/>
        <end position="101"/>
    </location>
</feature>
<evidence type="ECO:0000256" key="3">
    <source>
        <dbReference type="ARBA" id="ARBA00023015"/>
    </source>
</evidence>
<evidence type="ECO:0000256" key="5">
    <source>
        <dbReference type="ARBA" id="ARBA00023242"/>
    </source>
</evidence>
<feature type="region of interest" description="Disordered" evidence="6">
    <location>
        <begin position="170"/>
        <end position="194"/>
    </location>
</feature>
<keyword evidence="5" id="KW-0539">Nucleus</keyword>